<protein>
    <recommendedName>
        <fullName evidence="5">Secreted protein</fullName>
    </recommendedName>
</protein>
<evidence type="ECO:0000256" key="2">
    <source>
        <dbReference type="SAM" id="SignalP"/>
    </source>
</evidence>
<dbReference type="AlphaFoldDB" id="A0A0P1IAE6"/>
<feature type="signal peptide" evidence="2">
    <location>
        <begin position="1"/>
        <end position="20"/>
    </location>
</feature>
<evidence type="ECO:0000256" key="1">
    <source>
        <dbReference type="SAM" id="MobiDB-lite"/>
    </source>
</evidence>
<dbReference type="GeneID" id="83881469"/>
<sequence length="95" mass="9666">MSKFLKFAAILSLAAAPAMSQTWSSNAPKIGPVNQPEGVLFQAYPASANYCPQGLQPVTLGGVICCGTPNATYSQAPARSYSPAPSCPAGTKGCS</sequence>
<evidence type="ECO:0000313" key="3">
    <source>
        <dbReference type="EMBL" id="CUK01388.1"/>
    </source>
</evidence>
<dbReference type="STRING" id="1715693.PH7735_02448"/>
<feature type="chain" id="PRO_5006065047" description="Secreted protein" evidence="2">
    <location>
        <begin position="21"/>
        <end position="95"/>
    </location>
</feature>
<accession>A0A0P1IAE6</accession>
<keyword evidence="4" id="KW-1185">Reference proteome</keyword>
<proteinExistence type="predicted"/>
<evidence type="ECO:0000313" key="4">
    <source>
        <dbReference type="Proteomes" id="UP000051870"/>
    </source>
</evidence>
<feature type="region of interest" description="Disordered" evidence="1">
    <location>
        <begin position="75"/>
        <end position="95"/>
    </location>
</feature>
<evidence type="ECO:0008006" key="5">
    <source>
        <dbReference type="Google" id="ProtNLM"/>
    </source>
</evidence>
<keyword evidence="2" id="KW-0732">Signal</keyword>
<name>A0A0P1IAE6_9RHOB</name>
<gene>
    <name evidence="3" type="ORF">PH7735_02448</name>
</gene>
<reference evidence="4" key="1">
    <citation type="submission" date="2015-09" db="EMBL/GenBank/DDBJ databases">
        <authorList>
            <person name="Rodrigo-Torres Lidia"/>
            <person name="Arahal R.David."/>
        </authorList>
    </citation>
    <scope>NUCLEOTIDE SEQUENCE [LARGE SCALE GENOMIC DNA]</scope>
    <source>
        <strain evidence="4">CECT 7735</strain>
    </source>
</reference>
<dbReference type="EMBL" id="CYTW01000002">
    <property type="protein sequence ID" value="CUK01388.1"/>
    <property type="molecule type" value="Genomic_DNA"/>
</dbReference>
<organism evidence="3 4">
    <name type="scientific">Shimia thalassica</name>
    <dbReference type="NCBI Taxonomy" id="1715693"/>
    <lineage>
        <taxon>Bacteria</taxon>
        <taxon>Pseudomonadati</taxon>
        <taxon>Pseudomonadota</taxon>
        <taxon>Alphaproteobacteria</taxon>
        <taxon>Rhodobacterales</taxon>
        <taxon>Roseobacteraceae</taxon>
    </lineage>
</organism>
<dbReference type="Proteomes" id="UP000051870">
    <property type="component" value="Unassembled WGS sequence"/>
</dbReference>
<dbReference type="RefSeq" id="WP_058311618.1">
    <property type="nucleotide sequence ID" value="NZ_CYTW01000002.1"/>
</dbReference>